<gene>
    <name evidence="3" type="primary">mug80_1</name>
    <name evidence="3" type="ORF">LOCC1_G002673</name>
</gene>
<feature type="signal peptide" evidence="2">
    <location>
        <begin position="1"/>
        <end position="16"/>
    </location>
</feature>
<dbReference type="GO" id="GO:0016538">
    <property type="term" value="F:cyclin-dependent protein serine/threonine kinase regulator activity"/>
    <property type="evidence" value="ECO:0007669"/>
    <property type="project" value="TreeGrafter"/>
</dbReference>
<reference evidence="3 4" key="1">
    <citation type="submission" date="2018-05" db="EMBL/GenBank/DDBJ databases">
        <title>Genome sequencing and assembly of the regulated plant pathogen Lachnellula willkommii and related sister species for the development of diagnostic species identification markers.</title>
        <authorList>
            <person name="Giroux E."/>
            <person name="Bilodeau G."/>
        </authorList>
    </citation>
    <scope>NUCLEOTIDE SEQUENCE [LARGE SCALE GENOMIC DNA]</scope>
    <source>
        <strain evidence="3 4">CBS 160.35</strain>
    </source>
</reference>
<dbReference type="EMBL" id="QGMI01000071">
    <property type="protein sequence ID" value="TVY47830.1"/>
    <property type="molecule type" value="Genomic_DNA"/>
</dbReference>
<evidence type="ECO:0000313" key="3">
    <source>
        <dbReference type="EMBL" id="TVY47830.1"/>
    </source>
</evidence>
<evidence type="ECO:0000256" key="2">
    <source>
        <dbReference type="SAM" id="SignalP"/>
    </source>
</evidence>
<dbReference type="OrthoDB" id="244495at2759"/>
<dbReference type="GO" id="GO:0000307">
    <property type="term" value="C:cyclin-dependent protein kinase holoenzyme complex"/>
    <property type="evidence" value="ECO:0007669"/>
    <property type="project" value="TreeGrafter"/>
</dbReference>
<feature type="region of interest" description="Disordered" evidence="1">
    <location>
        <begin position="393"/>
        <end position="490"/>
    </location>
</feature>
<feature type="chain" id="PRO_5034518333" evidence="2">
    <location>
        <begin position="17"/>
        <end position="672"/>
    </location>
</feature>
<dbReference type="InterPro" id="IPR013922">
    <property type="entry name" value="Cyclin_PHO80-like"/>
</dbReference>
<feature type="compositionally biased region" description="Basic and acidic residues" evidence="1">
    <location>
        <begin position="444"/>
        <end position="457"/>
    </location>
</feature>
<dbReference type="PANTHER" id="PTHR15615">
    <property type="match status" value="1"/>
</dbReference>
<comment type="caution">
    <text evidence="3">The sequence shown here is derived from an EMBL/GenBank/DDBJ whole genome shotgun (WGS) entry which is preliminary data.</text>
</comment>
<keyword evidence="2" id="KW-0732">Signal</keyword>
<dbReference type="CDD" id="cd20557">
    <property type="entry name" value="CYCLIN_ScPCL1-like"/>
    <property type="match status" value="1"/>
</dbReference>
<protein>
    <submittedName>
        <fullName evidence="3">Meiotically up-regulated protein 80 protein</fullName>
    </submittedName>
</protein>
<dbReference type="Proteomes" id="UP000443090">
    <property type="component" value="Unassembled WGS sequence"/>
</dbReference>
<dbReference type="PANTHER" id="PTHR15615:SF118">
    <property type="entry name" value="CYCLIN, HYPOTHETICAL (EUROFUNG)"/>
    <property type="match status" value="1"/>
</dbReference>
<keyword evidence="4" id="KW-1185">Reference proteome</keyword>
<feature type="compositionally biased region" description="Polar residues" evidence="1">
    <location>
        <begin position="398"/>
        <end position="409"/>
    </location>
</feature>
<feature type="region of interest" description="Disordered" evidence="1">
    <location>
        <begin position="546"/>
        <end position="576"/>
    </location>
</feature>
<name>A0A8H8S6U7_9HELO</name>
<feature type="region of interest" description="Disordered" evidence="1">
    <location>
        <begin position="165"/>
        <end position="190"/>
    </location>
</feature>
<accession>A0A8H8S6U7</accession>
<feature type="compositionally biased region" description="Low complexity" evidence="1">
    <location>
        <begin position="410"/>
        <end position="425"/>
    </location>
</feature>
<feature type="compositionally biased region" description="Polar residues" evidence="1">
    <location>
        <begin position="426"/>
        <end position="437"/>
    </location>
</feature>
<organism evidence="3 4">
    <name type="scientific">Lachnellula occidentalis</name>
    <dbReference type="NCBI Taxonomy" id="215460"/>
    <lineage>
        <taxon>Eukaryota</taxon>
        <taxon>Fungi</taxon>
        <taxon>Dikarya</taxon>
        <taxon>Ascomycota</taxon>
        <taxon>Pezizomycotina</taxon>
        <taxon>Leotiomycetes</taxon>
        <taxon>Helotiales</taxon>
        <taxon>Lachnaceae</taxon>
        <taxon>Lachnellula</taxon>
    </lineage>
</organism>
<dbReference type="Gene3D" id="1.10.472.10">
    <property type="entry name" value="Cyclin-like"/>
    <property type="match status" value="1"/>
</dbReference>
<feature type="non-terminal residue" evidence="3">
    <location>
        <position position="1"/>
    </location>
</feature>
<evidence type="ECO:0000256" key="1">
    <source>
        <dbReference type="SAM" id="MobiDB-lite"/>
    </source>
</evidence>
<dbReference type="GO" id="GO:0019901">
    <property type="term" value="F:protein kinase binding"/>
    <property type="evidence" value="ECO:0007669"/>
    <property type="project" value="InterPro"/>
</dbReference>
<dbReference type="AlphaFoldDB" id="A0A8H8S6U7"/>
<evidence type="ECO:0000313" key="4">
    <source>
        <dbReference type="Proteomes" id="UP000443090"/>
    </source>
</evidence>
<dbReference type="Pfam" id="PF08613">
    <property type="entry name" value="Cyclin"/>
    <property type="match status" value="1"/>
</dbReference>
<sequence length="672" mass="73480">IKIIEILLVLPSACLSNPPPPKLNLNLIHPATNKLSMHRTTGRPAPLDFSLPPNSAYGIDRRKYLGVSHTQLSPVYLEAPVRDGLHTPPGDNMGTTYQHPQYTNYAGRQDPPYSIPSVGQHGYAGAYAGASAAPRQYTLSQPSAQVPSQIPTSALRNEVQNVLPPYRQPSSPAPASRTNITGPVEDQSCRKSTNRDMIIPNLQIPSSINNSGGSLAEFAAQITCLFWFEPTDTLNRAENIGPSSSPIKRLRNEALPSSGFKKWVVTILSTTQVTQNVILLALLFIYRLKKINPAVKGRSGSEYRLLTVALMLGNKFLDDNTYTNKTWAEVSGISVTEIHVMEVEFLSNMRYSLLASESQWKDWHTKLGKFWTFCDRASKAPVLQYSPNMDPILPSPPVSMQASPPSQTPSLASGFSSSSTSSSSSHYNQQWPINNYPTPLPSMPEHDLRTTRKRSYEGDAEEPAPKRITRVSPNGPAGFASTAPPMRHDVPRLPVPNLTISTSQPMSTGYNSASSLNGPVLPPIGGRAMSSVYPTTPSWTPHLPVLTPTGPPSQHGPHSAGGYTPSRRQSPHSVQELLSLGSSPISANFPSNPGHISPLFLQQRNSPYKPVRHVNTLLYPPPSGSMQGFAANPGQMHYQPLGRRNDYRSGVVPEYSYPYQQYPVLPQPNFHA</sequence>
<proteinExistence type="predicted"/>
<dbReference type="GO" id="GO:0005634">
    <property type="term" value="C:nucleus"/>
    <property type="evidence" value="ECO:0007669"/>
    <property type="project" value="TreeGrafter"/>
</dbReference>